<comment type="caution">
    <text evidence="2">The sequence shown here is derived from an EMBL/GenBank/DDBJ whole genome shotgun (WGS) entry which is preliminary data.</text>
</comment>
<gene>
    <name evidence="2" type="ORF">BC936DRAFT_139881</name>
</gene>
<dbReference type="EMBL" id="RBNI01001600">
    <property type="protein sequence ID" value="RUP50237.1"/>
    <property type="molecule type" value="Genomic_DNA"/>
</dbReference>
<dbReference type="InterPro" id="IPR013785">
    <property type="entry name" value="Aldolase_TIM"/>
</dbReference>
<dbReference type="SUPFAM" id="SSF51569">
    <property type="entry name" value="Aldolase"/>
    <property type="match status" value="1"/>
</dbReference>
<dbReference type="AlphaFoldDB" id="A0A433DHC8"/>
<accession>A0A433DHC8</accession>
<protein>
    <recommendedName>
        <fullName evidence="4">Dihydrodipicolinate synthase family protein</fullName>
    </recommendedName>
</protein>
<reference evidence="2 3" key="1">
    <citation type="journal article" date="2018" name="New Phytol.">
        <title>Phylogenomics of Endogonaceae and evolution of mycorrhizas within Mucoromycota.</title>
        <authorList>
            <person name="Chang Y."/>
            <person name="Desiro A."/>
            <person name="Na H."/>
            <person name="Sandor L."/>
            <person name="Lipzen A."/>
            <person name="Clum A."/>
            <person name="Barry K."/>
            <person name="Grigoriev I.V."/>
            <person name="Martin F.M."/>
            <person name="Stajich J.E."/>
            <person name="Smith M.E."/>
            <person name="Bonito G."/>
            <person name="Spatafora J.W."/>
        </authorList>
    </citation>
    <scope>NUCLEOTIDE SEQUENCE [LARGE SCALE GENOMIC DNA]</scope>
    <source>
        <strain evidence="2 3">GMNB39</strain>
    </source>
</reference>
<name>A0A433DHC8_9FUNG</name>
<sequence>MTNVYRIRPPHRFRAHGGPARGQIRRSDLAQPIASPRRAQSTRATIQNCISASADGALSFHRATTNSRMDTTALYEHYRAIAQGSPIPIVVYNMPAVGGWT</sequence>
<feature type="region of interest" description="Disordered" evidence="1">
    <location>
        <begin position="1"/>
        <end position="24"/>
    </location>
</feature>
<dbReference type="Gene3D" id="3.20.20.70">
    <property type="entry name" value="Aldolase class I"/>
    <property type="match status" value="1"/>
</dbReference>
<dbReference type="Proteomes" id="UP000268093">
    <property type="component" value="Unassembled WGS sequence"/>
</dbReference>
<dbReference type="OrthoDB" id="191315at2759"/>
<keyword evidence="3" id="KW-1185">Reference proteome</keyword>
<proteinExistence type="predicted"/>
<evidence type="ECO:0000313" key="3">
    <source>
        <dbReference type="Proteomes" id="UP000268093"/>
    </source>
</evidence>
<evidence type="ECO:0000313" key="2">
    <source>
        <dbReference type="EMBL" id="RUP50237.1"/>
    </source>
</evidence>
<evidence type="ECO:0008006" key="4">
    <source>
        <dbReference type="Google" id="ProtNLM"/>
    </source>
</evidence>
<evidence type="ECO:0000256" key="1">
    <source>
        <dbReference type="SAM" id="MobiDB-lite"/>
    </source>
</evidence>
<organism evidence="2 3">
    <name type="scientific">Jimgerdemannia flammicorona</name>
    <dbReference type="NCBI Taxonomy" id="994334"/>
    <lineage>
        <taxon>Eukaryota</taxon>
        <taxon>Fungi</taxon>
        <taxon>Fungi incertae sedis</taxon>
        <taxon>Mucoromycota</taxon>
        <taxon>Mucoromycotina</taxon>
        <taxon>Endogonomycetes</taxon>
        <taxon>Endogonales</taxon>
        <taxon>Endogonaceae</taxon>
        <taxon>Jimgerdemannia</taxon>
    </lineage>
</organism>